<dbReference type="RefSeq" id="WP_090234770.1">
    <property type="nucleotide sequence ID" value="NZ_FOJW01000003.1"/>
</dbReference>
<accession>A0A1I0WQZ8</accession>
<name>A0A1I0WQZ8_9BACI</name>
<protein>
    <submittedName>
        <fullName evidence="2">Uncharacterized protein</fullName>
    </submittedName>
</protein>
<proteinExistence type="predicted"/>
<dbReference type="EMBL" id="FOJW01000003">
    <property type="protein sequence ID" value="SFA91179.1"/>
    <property type="molecule type" value="Genomic_DNA"/>
</dbReference>
<feature type="transmembrane region" description="Helical" evidence="1">
    <location>
        <begin position="31"/>
        <end position="53"/>
    </location>
</feature>
<dbReference type="OrthoDB" id="2966528at2"/>
<keyword evidence="1" id="KW-0472">Membrane</keyword>
<gene>
    <name evidence="2" type="ORF">SAMN04488072_103221</name>
</gene>
<keyword evidence="3" id="KW-1185">Reference proteome</keyword>
<keyword evidence="1" id="KW-1133">Transmembrane helix</keyword>
<reference evidence="2 3" key="1">
    <citation type="submission" date="2016-10" db="EMBL/GenBank/DDBJ databases">
        <authorList>
            <person name="de Groot N.N."/>
        </authorList>
    </citation>
    <scope>NUCLEOTIDE SEQUENCE [LARGE SCALE GENOMIC DNA]</scope>
    <source>
        <strain evidence="2 3">CGMCC 1.3702</strain>
    </source>
</reference>
<organism evidence="2 3">
    <name type="scientific">Lentibacillus halodurans</name>
    <dbReference type="NCBI Taxonomy" id="237679"/>
    <lineage>
        <taxon>Bacteria</taxon>
        <taxon>Bacillati</taxon>
        <taxon>Bacillota</taxon>
        <taxon>Bacilli</taxon>
        <taxon>Bacillales</taxon>
        <taxon>Bacillaceae</taxon>
        <taxon>Lentibacillus</taxon>
    </lineage>
</organism>
<evidence type="ECO:0000313" key="2">
    <source>
        <dbReference type="EMBL" id="SFA91179.1"/>
    </source>
</evidence>
<dbReference type="AlphaFoldDB" id="A0A1I0WQZ8"/>
<sequence length="224" mass="25473">MILLVVITAGNVVVNGYLSSAYNLAFFQNGYSSMIGLIIVGGLWVIIAIINIIVTLTSRGKNLPKSLHNPKAIWIYSGVLAGVMLIFFMWFMSLGQKMAYTVTLNNAVSAMADTPGNEDVSLVLVRSERDCLRRRGCDEQYHNVFYVRNNLNQPKEMQIKIHAANNDQEEIKVIDSKIMKLDPGELKMVKTEETSDHIWSQYSFTTEEPVLYYHYNFRHRNPTS</sequence>
<dbReference type="Proteomes" id="UP000198642">
    <property type="component" value="Unassembled WGS sequence"/>
</dbReference>
<evidence type="ECO:0000313" key="3">
    <source>
        <dbReference type="Proteomes" id="UP000198642"/>
    </source>
</evidence>
<evidence type="ECO:0000256" key="1">
    <source>
        <dbReference type="SAM" id="Phobius"/>
    </source>
</evidence>
<feature type="transmembrane region" description="Helical" evidence="1">
    <location>
        <begin position="73"/>
        <end position="92"/>
    </location>
</feature>
<keyword evidence="1" id="KW-0812">Transmembrane</keyword>
<dbReference type="STRING" id="237679.SAMN04488072_103221"/>